<dbReference type="InterPro" id="IPR005119">
    <property type="entry name" value="LysR_subst-bd"/>
</dbReference>
<proteinExistence type="inferred from homology"/>
<dbReference type="Pfam" id="PF03466">
    <property type="entry name" value="LysR_substrate"/>
    <property type="match status" value="1"/>
</dbReference>
<dbReference type="SUPFAM" id="SSF53850">
    <property type="entry name" value="Periplasmic binding protein-like II"/>
    <property type="match status" value="1"/>
</dbReference>
<dbReference type="PROSITE" id="PS50931">
    <property type="entry name" value="HTH_LYSR"/>
    <property type="match status" value="1"/>
</dbReference>
<evidence type="ECO:0000256" key="1">
    <source>
        <dbReference type="ARBA" id="ARBA00009437"/>
    </source>
</evidence>
<dbReference type="InterPro" id="IPR058163">
    <property type="entry name" value="LysR-type_TF_proteobact-type"/>
</dbReference>
<dbReference type="FunFam" id="1.10.10.10:FF:000001">
    <property type="entry name" value="LysR family transcriptional regulator"/>
    <property type="match status" value="1"/>
</dbReference>
<dbReference type="GO" id="GO:0006351">
    <property type="term" value="P:DNA-templated transcription"/>
    <property type="evidence" value="ECO:0007669"/>
    <property type="project" value="TreeGrafter"/>
</dbReference>
<evidence type="ECO:0000256" key="2">
    <source>
        <dbReference type="ARBA" id="ARBA00023015"/>
    </source>
</evidence>
<dbReference type="GeneID" id="94690523"/>
<feature type="domain" description="HTH lysR-type" evidence="5">
    <location>
        <begin position="6"/>
        <end position="63"/>
    </location>
</feature>
<dbReference type="InterPro" id="IPR036390">
    <property type="entry name" value="WH_DNA-bd_sf"/>
</dbReference>
<dbReference type="GO" id="GO:0043565">
    <property type="term" value="F:sequence-specific DNA binding"/>
    <property type="evidence" value="ECO:0007669"/>
    <property type="project" value="TreeGrafter"/>
</dbReference>
<dbReference type="GO" id="GO:0003700">
    <property type="term" value="F:DNA-binding transcription factor activity"/>
    <property type="evidence" value="ECO:0007669"/>
    <property type="project" value="InterPro"/>
</dbReference>
<dbReference type="RefSeq" id="WP_074921115.1">
    <property type="nucleotide sequence ID" value="NZ_CP141274.1"/>
</dbReference>
<organism evidence="6 7">
    <name type="scientific">Delftia lacustris</name>
    <dbReference type="NCBI Taxonomy" id="558537"/>
    <lineage>
        <taxon>Bacteria</taxon>
        <taxon>Pseudomonadati</taxon>
        <taxon>Pseudomonadota</taxon>
        <taxon>Betaproteobacteria</taxon>
        <taxon>Burkholderiales</taxon>
        <taxon>Comamonadaceae</taxon>
        <taxon>Delftia</taxon>
    </lineage>
</organism>
<dbReference type="Gene3D" id="1.10.10.10">
    <property type="entry name" value="Winged helix-like DNA-binding domain superfamily/Winged helix DNA-binding domain"/>
    <property type="match status" value="1"/>
</dbReference>
<dbReference type="Pfam" id="PF00126">
    <property type="entry name" value="HTH_1"/>
    <property type="match status" value="1"/>
</dbReference>
<evidence type="ECO:0000256" key="3">
    <source>
        <dbReference type="ARBA" id="ARBA00023125"/>
    </source>
</evidence>
<keyword evidence="2" id="KW-0805">Transcription regulation</keyword>
<protein>
    <submittedName>
        <fullName evidence="6">DNA-binding transcriptional regulator, LysR family</fullName>
    </submittedName>
</protein>
<evidence type="ECO:0000313" key="7">
    <source>
        <dbReference type="Proteomes" id="UP000183417"/>
    </source>
</evidence>
<gene>
    <name evidence="6" type="ORF">SAMN05421547_102529</name>
</gene>
<dbReference type="SUPFAM" id="SSF46785">
    <property type="entry name" value="Winged helix' DNA-binding domain"/>
    <property type="match status" value="1"/>
</dbReference>
<evidence type="ECO:0000259" key="5">
    <source>
        <dbReference type="PROSITE" id="PS50931"/>
    </source>
</evidence>
<sequence length="307" mass="33520">MRMHSPSLSELHAFAAAARLGSYSLAAKELYVTQGGISRAIARLEEHLGFALFERQGRRSVLTEAGREYLQAVEPAVHAIESASAAARRRHFGPQLRLSVVPTLFSHWLIPRLPRFNALHPGIALSFAPYRRDDPLSAAEIDGWLRVGSEPWPAHVVADYVVGRDLVPICHPRELQGPRPIRSPRDVLARPLLFHTNYPGNWARWMSHLNLPGPCPAPAADFELVALLVQAVAAGMGVALVQRCLVEEDLAAGRVALALPAPVHIERGYFLCRPATRAPSEAFAQFREWLLEQAAPGAVPPAAVSGP</sequence>
<dbReference type="Proteomes" id="UP000183417">
    <property type="component" value="Unassembled WGS sequence"/>
</dbReference>
<dbReference type="PANTHER" id="PTHR30537">
    <property type="entry name" value="HTH-TYPE TRANSCRIPTIONAL REGULATOR"/>
    <property type="match status" value="1"/>
</dbReference>
<evidence type="ECO:0000256" key="4">
    <source>
        <dbReference type="ARBA" id="ARBA00023163"/>
    </source>
</evidence>
<comment type="similarity">
    <text evidence="1">Belongs to the LysR transcriptional regulatory family.</text>
</comment>
<dbReference type="PANTHER" id="PTHR30537:SF74">
    <property type="entry name" value="HTH-TYPE TRANSCRIPTIONAL REGULATOR TRPI"/>
    <property type="match status" value="1"/>
</dbReference>
<name>A0A1H3H833_9BURK</name>
<reference evidence="6 7" key="1">
    <citation type="submission" date="2016-10" db="EMBL/GenBank/DDBJ databases">
        <authorList>
            <person name="de Groot N.N."/>
        </authorList>
    </citation>
    <scope>NUCLEOTIDE SEQUENCE [LARGE SCALE GENOMIC DNA]</scope>
    <source>
        <strain evidence="6 7">LMG 24775</strain>
    </source>
</reference>
<keyword evidence="3 6" id="KW-0238">DNA-binding</keyword>
<dbReference type="InterPro" id="IPR036388">
    <property type="entry name" value="WH-like_DNA-bd_sf"/>
</dbReference>
<dbReference type="CDD" id="cd08432">
    <property type="entry name" value="PBP2_GcdR_TrpI_HvrB_AmpR_like"/>
    <property type="match status" value="1"/>
</dbReference>
<dbReference type="EMBL" id="FNPE01000002">
    <property type="protein sequence ID" value="SDY11672.1"/>
    <property type="molecule type" value="Genomic_DNA"/>
</dbReference>
<dbReference type="AlphaFoldDB" id="A0A1H3H833"/>
<evidence type="ECO:0000313" key="6">
    <source>
        <dbReference type="EMBL" id="SDY11672.1"/>
    </source>
</evidence>
<accession>A0A1H3H833</accession>
<keyword evidence="4" id="KW-0804">Transcription</keyword>
<dbReference type="InterPro" id="IPR000847">
    <property type="entry name" value="LysR_HTH_N"/>
</dbReference>
<dbReference type="Gene3D" id="3.40.190.10">
    <property type="entry name" value="Periplasmic binding protein-like II"/>
    <property type="match status" value="2"/>
</dbReference>
<dbReference type="PRINTS" id="PR00039">
    <property type="entry name" value="HTHLYSR"/>
</dbReference>